<dbReference type="PANTHER" id="PTHR43857">
    <property type="entry name" value="BLR7761 PROTEIN"/>
    <property type="match status" value="1"/>
</dbReference>
<proteinExistence type="predicted"/>
<sequence length="133" mass="14522">MQILQPPGWARPKGYANGVAASGRLVCVSGMIGWDAQGVFHSDDFVAQTRQALTNIVEVLAEAGARPEHIVRMTWYVVDRAEYLAAQREIGAAYRDIIGRHYPAMTAVAVTALMEERARVEIEVTAVVPEGGR</sequence>
<dbReference type="EMBL" id="CP136508">
    <property type="protein sequence ID" value="WUR16237.1"/>
    <property type="molecule type" value="Genomic_DNA"/>
</dbReference>
<dbReference type="GO" id="GO:0016787">
    <property type="term" value="F:hydrolase activity"/>
    <property type="evidence" value="ECO:0007669"/>
    <property type="project" value="UniProtKB-KW"/>
</dbReference>
<dbReference type="EC" id="3.5.-.-" evidence="1"/>
<gene>
    <name evidence="1" type="ORF">E7V67_006760</name>
</gene>
<dbReference type="Proteomes" id="UP000321323">
    <property type="component" value="Chromosome"/>
</dbReference>
<dbReference type="CDD" id="cd00448">
    <property type="entry name" value="YjgF_YER057c_UK114_family"/>
    <property type="match status" value="1"/>
</dbReference>
<dbReference type="Pfam" id="PF01042">
    <property type="entry name" value="Ribonuc_L-PSP"/>
    <property type="match status" value="1"/>
</dbReference>
<organism evidence="1 2">
    <name type="scientific">[Empedobacter] haloabium</name>
    <dbReference type="NCBI Taxonomy" id="592317"/>
    <lineage>
        <taxon>Bacteria</taxon>
        <taxon>Pseudomonadati</taxon>
        <taxon>Pseudomonadota</taxon>
        <taxon>Betaproteobacteria</taxon>
        <taxon>Burkholderiales</taxon>
        <taxon>Oxalobacteraceae</taxon>
        <taxon>Telluria group</taxon>
        <taxon>Telluria group incertae sedis</taxon>
    </lineage>
</organism>
<evidence type="ECO:0000313" key="1">
    <source>
        <dbReference type="EMBL" id="WUR16237.1"/>
    </source>
</evidence>
<dbReference type="InterPro" id="IPR006175">
    <property type="entry name" value="YjgF/YER057c/UK114"/>
</dbReference>
<reference evidence="1 2" key="1">
    <citation type="journal article" date="2019" name="Int. J. Syst. Evol. Microbiol.">
        <title>The Draft Whole-Genome Sequence of the Antibiotic Producer Empedobacter haloabium ATCC 31962 Provides Indications for Its Taxonomic Reclassification.</title>
        <authorList>
            <person name="Miess H."/>
            <person name="Arlt P."/>
            <person name="Apel A.K."/>
            <person name="Weber T."/>
            <person name="Nieselt K."/>
            <person name="Hanssen F."/>
            <person name="Czemmel S."/>
            <person name="Nahnsen S."/>
            <person name="Gross H."/>
        </authorList>
    </citation>
    <scope>NUCLEOTIDE SEQUENCE [LARGE SCALE GENOMIC DNA]</scope>
    <source>
        <strain evidence="1 2">ATCC 31962</strain>
    </source>
</reference>
<dbReference type="InterPro" id="IPR035959">
    <property type="entry name" value="RutC-like_sf"/>
</dbReference>
<evidence type="ECO:0000313" key="2">
    <source>
        <dbReference type="Proteomes" id="UP000321323"/>
    </source>
</evidence>
<accession>A0ABZ1UUK4</accession>
<protein>
    <submittedName>
        <fullName evidence="1">RidA family protein</fullName>
        <ecNumber evidence="1">3.5.-.-</ecNumber>
    </submittedName>
</protein>
<keyword evidence="2" id="KW-1185">Reference proteome</keyword>
<dbReference type="Gene3D" id="3.30.1330.40">
    <property type="entry name" value="RutC-like"/>
    <property type="match status" value="1"/>
</dbReference>
<dbReference type="SUPFAM" id="SSF55298">
    <property type="entry name" value="YjgF-like"/>
    <property type="match status" value="1"/>
</dbReference>
<dbReference type="PANTHER" id="PTHR43857:SF1">
    <property type="entry name" value="YJGH FAMILY PROTEIN"/>
    <property type="match status" value="1"/>
</dbReference>
<name>A0ABZ1UUK4_9BURK</name>
<keyword evidence="1" id="KW-0378">Hydrolase</keyword>